<reference evidence="2" key="2">
    <citation type="submission" date="2016-03" db="EMBL/GenBank/DDBJ databases">
        <authorList>
            <person name="Ploux O."/>
        </authorList>
    </citation>
    <scope>NUCLEOTIDE SEQUENCE [LARGE SCALE GENOMIC DNA]</scope>
    <source>
        <strain evidence="2">DAU221</strain>
    </source>
</reference>
<keyword evidence="2" id="KW-0489">Methyltransferase</keyword>
<dbReference type="Proteomes" id="UP001209730">
    <property type="component" value="Unassembled WGS sequence"/>
</dbReference>
<evidence type="ECO:0000313" key="2">
    <source>
        <dbReference type="EMBL" id="AMX02432.1"/>
    </source>
</evidence>
<reference evidence="4" key="1">
    <citation type="submission" date="2016-03" db="EMBL/GenBank/DDBJ databases">
        <authorList>
            <person name="Lee Y.-S."/>
            <person name="Choi Y.-L."/>
        </authorList>
    </citation>
    <scope>NUCLEOTIDE SEQUENCE [LARGE SCALE GENOMIC DNA]</scope>
    <source>
        <strain evidence="4">DAU221</strain>
    </source>
</reference>
<dbReference type="STRING" id="252514.A3224_07410"/>
<accession>A0A143HMC9</accession>
<dbReference type="InterPro" id="IPR041698">
    <property type="entry name" value="Methyltransf_25"/>
</dbReference>
<dbReference type="CDD" id="cd02440">
    <property type="entry name" value="AdoMet_MTases"/>
    <property type="match status" value="1"/>
</dbReference>
<gene>
    <name evidence="2" type="ORF">A3224_07410</name>
    <name evidence="3" type="ORF">OQJ68_13745</name>
</gene>
<proteinExistence type="predicted"/>
<dbReference type="PANTHER" id="PTHR14614">
    <property type="entry name" value="HEPATOCELLULAR CARCINOMA-ASSOCIATED ANTIGEN"/>
    <property type="match status" value="1"/>
</dbReference>
<dbReference type="Gene3D" id="3.40.50.150">
    <property type="entry name" value="Vaccinia Virus protein VP39"/>
    <property type="match status" value="1"/>
</dbReference>
<evidence type="ECO:0000313" key="3">
    <source>
        <dbReference type="EMBL" id="MCX2802853.1"/>
    </source>
</evidence>
<dbReference type="AlphaFoldDB" id="A0A143HMC9"/>
<protein>
    <submittedName>
        <fullName evidence="3">Methyltransferase domain-containing protein</fullName>
    </submittedName>
    <submittedName>
        <fullName evidence="2">SAM-dependent methyltransferase</fullName>
    </submittedName>
</protein>
<evidence type="ECO:0000259" key="1">
    <source>
        <dbReference type="Pfam" id="PF13649"/>
    </source>
</evidence>
<dbReference type="GO" id="GO:0032259">
    <property type="term" value="P:methylation"/>
    <property type="evidence" value="ECO:0007669"/>
    <property type="project" value="UniProtKB-KW"/>
</dbReference>
<keyword evidence="4" id="KW-1185">Reference proteome</keyword>
<feature type="domain" description="Methyltransferase" evidence="1">
    <location>
        <begin position="62"/>
        <end position="150"/>
    </location>
</feature>
<dbReference type="Proteomes" id="UP000076077">
    <property type="component" value="Chromosome"/>
</dbReference>
<name>A0A143HMC9_MICTH</name>
<dbReference type="EMBL" id="JAPHQB010000025">
    <property type="protein sequence ID" value="MCX2802853.1"/>
    <property type="molecule type" value="Genomic_DNA"/>
</dbReference>
<dbReference type="OrthoDB" id="264333at2"/>
<dbReference type="SUPFAM" id="SSF53335">
    <property type="entry name" value="S-adenosyl-L-methionine-dependent methyltransferases"/>
    <property type="match status" value="1"/>
</dbReference>
<dbReference type="InterPro" id="IPR029063">
    <property type="entry name" value="SAM-dependent_MTases_sf"/>
</dbReference>
<dbReference type="GeneID" id="76607875"/>
<dbReference type="KEGG" id="mthd:A3224_07410"/>
<dbReference type="RefSeq" id="WP_067153038.1">
    <property type="nucleotide sequence ID" value="NZ_CP014864.1"/>
</dbReference>
<dbReference type="InterPro" id="IPR019410">
    <property type="entry name" value="Methyltransf_16"/>
</dbReference>
<sequence length="206" mass="23342">MTQIKYSRRLFGLTIRQNAHPDMRRLRRQAGEPALHGNKFWKSSCLMMDYLKKNPLKKGTRVLDLGCGWGLGGIFCAKHFQADVTGLDADPSVFPFVEYHAELNGVQVKTWRCRYERVTRVDLANFDVLIGTDICFWDQLENPLYNLTRRALQSGVRKVILADPGRSPFLRLGARAQERLGADFIDWAVTRPMKASGCLLIAGGDL</sequence>
<keyword evidence="2" id="KW-0808">Transferase</keyword>
<dbReference type="EMBL" id="CP014864">
    <property type="protein sequence ID" value="AMX02432.1"/>
    <property type="molecule type" value="Genomic_DNA"/>
</dbReference>
<dbReference type="Pfam" id="PF13649">
    <property type="entry name" value="Methyltransf_25"/>
    <property type="match status" value="1"/>
</dbReference>
<reference evidence="3" key="3">
    <citation type="submission" date="2022-11" db="EMBL/GenBank/DDBJ databases">
        <title>Chitin-degrading and fungicidal potential of chitinolytic bacterial strains from marine environment of the Pacific Ocean regions.</title>
        <authorList>
            <person name="Pentekhina I."/>
            <person name="Nedashkovskaya O."/>
            <person name="Seitkalieva A."/>
            <person name="Podvolotskaya A."/>
            <person name="Tekutyeva L."/>
            <person name="Balabanova L."/>
        </authorList>
    </citation>
    <scope>NUCLEOTIDE SEQUENCE</scope>
    <source>
        <strain evidence="3">KMM 6838</strain>
    </source>
</reference>
<dbReference type="GO" id="GO:0008168">
    <property type="term" value="F:methyltransferase activity"/>
    <property type="evidence" value="ECO:0007669"/>
    <property type="project" value="UniProtKB-KW"/>
</dbReference>
<organism evidence="2 4">
    <name type="scientific">Microbulbifer thermotolerans</name>
    <dbReference type="NCBI Taxonomy" id="252514"/>
    <lineage>
        <taxon>Bacteria</taxon>
        <taxon>Pseudomonadati</taxon>
        <taxon>Pseudomonadota</taxon>
        <taxon>Gammaproteobacteria</taxon>
        <taxon>Cellvibrionales</taxon>
        <taxon>Microbulbiferaceae</taxon>
        <taxon>Microbulbifer</taxon>
    </lineage>
</organism>
<evidence type="ECO:0000313" key="4">
    <source>
        <dbReference type="Proteomes" id="UP000076077"/>
    </source>
</evidence>